<feature type="region of interest" description="Disordered" evidence="1">
    <location>
        <begin position="69"/>
        <end position="90"/>
    </location>
</feature>
<name>A0A6J6X5F6_9ZZZZ</name>
<protein>
    <submittedName>
        <fullName evidence="2">Unannotated protein</fullName>
    </submittedName>
</protein>
<dbReference type="EMBL" id="CAFAAB010000189">
    <property type="protein sequence ID" value="CAB4792511.1"/>
    <property type="molecule type" value="Genomic_DNA"/>
</dbReference>
<sequence>MHVIIDHGRQLVVGGRYRVNITGEVQIQRFERHRLAIAPARGATLDAKGRTHGRLANGRGRPLTNMRERLSESQRGRGLALTERSRGDGRHHDILRARTFRQGLDGLQLDLGNVATVGLEKVLGNTHLGRQLGDGPQRGSASNL</sequence>
<dbReference type="AlphaFoldDB" id="A0A6J6X5F6"/>
<reference evidence="2" key="1">
    <citation type="submission" date="2020-05" db="EMBL/GenBank/DDBJ databases">
        <authorList>
            <person name="Chiriac C."/>
            <person name="Salcher M."/>
            <person name="Ghai R."/>
            <person name="Kavagutti S V."/>
        </authorList>
    </citation>
    <scope>NUCLEOTIDE SEQUENCE</scope>
</reference>
<gene>
    <name evidence="2" type="ORF">UFOPK2958_01323</name>
</gene>
<evidence type="ECO:0000313" key="2">
    <source>
        <dbReference type="EMBL" id="CAB4792511.1"/>
    </source>
</evidence>
<accession>A0A6J6X5F6</accession>
<organism evidence="2">
    <name type="scientific">freshwater metagenome</name>
    <dbReference type="NCBI Taxonomy" id="449393"/>
    <lineage>
        <taxon>unclassified sequences</taxon>
        <taxon>metagenomes</taxon>
        <taxon>ecological metagenomes</taxon>
    </lineage>
</organism>
<evidence type="ECO:0000256" key="1">
    <source>
        <dbReference type="SAM" id="MobiDB-lite"/>
    </source>
</evidence>
<proteinExistence type="predicted"/>